<dbReference type="Pfam" id="PF07532">
    <property type="entry name" value="Big_4"/>
    <property type="match status" value="2"/>
</dbReference>
<organism evidence="9 10">
    <name type="scientific">Flavonifractor hominis</name>
    <dbReference type="NCBI Taxonomy" id="3133178"/>
    <lineage>
        <taxon>Bacteria</taxon>
        <taxon>Bacillati</taxon>
        <taxon>Bacillota</taxon>
        <taxon>Clostridia</taxon>
        <taxon>Eubacteriales</taxon>
        <taxon>Oscillospiraceae</taxon>
        <taxon>Flavonifractor</taxon>
    </lineage>
</organism>
<dbReference type="GO" id="GO:0016829">
    <property type="term" value="F:lyase activity"/>
    <property type="evidence" value="ECO:0007669"/>
    <property type="project" value="UniProtKB-KW"/>
</dbReference>
<dbReference type="SUPFAM" id="SSF49863">
    <property type="entry name" value="Hyaluronate lyase-like, C-terminal domain"/>
    <property type="match status" value="1"/>
</dbReference>
<dbReference type="Pfam" id="PF08124">
    <property type="entry name" value="Lyase_8_N"/>
    <property type="match status" value="1"/>
</dbReference>
<feature type="non-terminal residue" evidence="9">
    <location>
        <position position="1397"/>
    </location>
</feature>
<comment type="similarity">
    <text evidence="1">Belongs to the polysaccharide lyase 8 family.</text>
</comment>
<feature type="domain" description="Bacterial Ig-like" evidence="7">
    <location>
        <begin position="356"/>
        <end position="403"/>
    </location>
</feature>
<feature type="domain" description="Polysaccharide lyase family 8 central" evidence="5">
    <location>
        <begin position="821"/>
        <end position="980"/>
    </location>
</feature>
<evidence type="ECO:0000259" key="6">
    <source>
        <dbReference type="Pfam" id="PF02884"/>
    </source>
</evidence>
<evidence type="ECO:0000313" key="10">
    <source>
        <dbReference type="Proteomes" id="UP001440599"/>
    </source>
</evidence>
<dbReference type="InterPro" id="IPR013320">
    <property type="entry name" value="ConA-like_dom_sf"/>
</dbReference>
<dbReference type="Proteomes" id="UP001440599">
    <property type="component" value="Unassembled WGS sequence"/>
</dbReference>
<evidence type="ECO:0000313" key="9">
    <source>
        <dbReference type="EMBL" id="MEQ2457539.1"/>
    </source>
</evidence>
<dbReference type="Gene3D" id="1.50.10.100">
    <property type="entry name" value="Chondroitin AC/alginate lyase"/>
    <property type="match status" value="1"/>
</dbReference>
<feature type="domain" description="Bacterial Ig-like" evidence="7">
    <location>
        <begin position="267"/>
        <end position="308"/>
    </location>
</feature>
<dbReference type="SUPFAM" id="SSF49899">
    <property type="entry name" value="Concanavalin A-like lectins/glucanases"/>
    <property type="match status" value="1"/>
</dbReference>
<feature type="signal peptide" evidence="4">
    <location>
        <begin position="1"/>
        <end position="29"/>
    </location>
</feature>
<dbReference type="InterPro" id="IPR014718">
    <property type="entry name" value="GH-type_carb-bd"/>
</dbReference>
<dbReference type="PANTHER" id="PTHR38481">
    <property type="entry name" value="HYALURONATE LYASE"/>
    <property type="match status" value="1"/>
</dbReference>
<sequence>MRKCKWVHRLTAFLLCASVVASLPGVATAVQTVDNNDVVAQYDFEDQTLDSAPEGWNIVSTSGGNPDKNWVKVITDPENEDNQIVAVSATQSGFETHATLPFSAPVTGTARVSLRFCYPSDPALNPDGLPNSAGIHLFAQDTTSNPAVSLMNIKGSLGHRWGAAPSSDRALAPLELDVWYDLIIDVDAQANTYSVYLDGVKLKEEDTEVFTFRNAQENVGGLRLAAPKGYMGTLYADDILVTTNLGEAITALSPLEPIQVSYGTPFEELPLPETVMATLEGGSQVQLPVEWDKGDYNSSNSGSYHLTGNLVLTPDYANPDALTPTISVTVGEDTTEREILSLDTIGDVCVELNTPEDQLPLPETVTATLTGDVEREIPISTWTVTEGSYDGSVKGVYTFEGTLVLEGQVTNPQGLKAQATVYVGQDEFDVLREKWYYQIAGSDDFDQNDPDIQIYLKTLDDNAAEILPKFVAPKDGDQYAGFVDAMRVFTDYPMLSNTGNTGSSQITMTYDRLKSLALAYKTPGTSYYQDASIKELILTALDFMYNEDRYSETSFGSTAQTPFGNWYDWQIGTPLRYLDLLVLMYDDLSQEQIDNFTGSVHHYTPKPSNASANRVWICSIVAENAILMKNAEQLKLVAPGVKSTFEYVTSGEGFRSDGSFIQHTYFAYTGGYGKGFIVTMAPLMAVLAGTEYAIEYDDGTEQNFLNAVFDSYEPFLINGVMMDMVRGRENSRPGGQDHIAGRQVIRAIMMLTDAMEGEQKERALSMVKYFLEEDDEHQIFRDDTGFFLEYRVGLSHIQKGKEILADDSIESRGPLSGYFKFPSMARVTRFSPEAWAVGLSMYGFEVRTYEYGNSEAKRMWHTADGMLYLYNQDKTKYSDNFWATVDPSRLPGTTVEQWNADKGVGYRKSTANAYDITGGTDFMGQYGATAFELDNGAHARKSYFMFNDEVVLLGSDITSAGNYPIETIVENYKANLDLSNRVSVDGVEQVLGEESETPDPIEHHVLETTSGTVGASVAGAGSFPEQTTGTVVVEYDVMLPDGADFLALSPTSSGTNVVHLISRSGKLAYRLNRSGSAQDAMPNNHNLTAGSWCHVRLEVNLDDQTASYYLDGKLVDSAYNHATKEDVQIVNAPLLMDDATIDGLGFYTPNNGTGTAYYDNIVVKNGDTILFQENFDLCPDGSLPDGWSKSGNDAAGKMEAVTVTEQPPTPPREDTFAGKHEDVSYIHMQGNVEGSDVGYYFPGGADVTGLRETRTGNWMDQNSYEKFAYDAEVTNSFITMYLEHGVNPDHASYQYVILPGMSEAETAAYSASPDVEILANTESIHAVRETTLDITAANFFAAGACPEAQVSADRPASVMFGPDDNGNLVVSVTDVTNKAEGAITITLDFPTGEVLTG</sequence>
<dbReference type="InterPro" id="IPR011071">
    <property type="entry name" value="Lyase_8-like_C"/>
</dbReference>
<dbReference type="InterPro" id="IPR004103">
    <property type="entry name" value="Lyase_8_C"/>
</dbReference>
<dbReference type="PANTHER" id="PTHR38481:SF1">
    <property type="entry name" value="HYALURONATE LYASE"/>
    <property type="match status" value="1"/>
</dbReference>
<evidence type="ECO:0000256" key="4">
    <source>
        <dbReference type="SAM" id="SignalP"/>
    </source>
</evidence>
<dbReference type="EMBL" id="JBBMFT010000024">
    <property type="protein sequence ID" value="MEQ2457539.1"/>
    <property type="molecule type" value="Genomic_DNA"/>
</dbReference>
<dbReference type="InterPro" id="IPR003159">
    <property type="entry name" value="Lyase_8_central_dom"/>
</dbReference>
<dbReference type="Gene3D" id="2.60.220.10">
    <property type="entry name" value="Polysaccharide lyase family 8-like, C-terminal"/>
    <property type="match status" value="1"/>
</dbReference>
<dbReference type="InterPro" id="IPR008929">
    <property type="entry name" value="Chondroitin_lyas"/>
</dbReference>
<keyword evidence="3 9" id="KW-0456">Lyase</keyword>
<dbReference type="Pfam" id="PF02884">
    <property type="entry name" value="Lyase_8_C"/>
    <property type="match status" value="1"/>
</dbReference>
<dbReference type="InterPro" id="IPR012970">
    <property type="entry name" value="Lyase_8_alpha_N"/>
</dbReference>
<dbReference type="SUPFAM" id="SSF48230">
    <property type="entry name" value="Chondroitin AC/alginate lyase"/>
    <property type="match status" value="1"/>
</dbReference>
<dbReference type="Pfam" id="PF02278">
    <property type="entry name" value="Lyase_8"/>
    <property type="match status" value="2"/>
</dbReference>
<dbReference type="SUPFAM" id="SSF74650">
    <property type="entry name" value="Galactose mutarotase-like"/>
    <property type="match status" value="2"/>
</dbReference>
<dbReference type="InterPro" id="IPR038970">
    <property type="entry name" value="Lyase_8"/>
</dbReference>
<feature type="domain" description="Polysaccharide lyase family 8 central" evidence="5">
    <location>
        <begin position="1212"/>
        <end position="1302"/>
    </location>
</feature>
<accession>A0ABV1ETZ6</accession>
<dbReference type="Gene3D" id="2.70.98.10">
    <property type="match status" value="2"/>
</dbReference>
<keyword evidence="2 4" id="KW-0732">Signal</keyword>
<gene>
    <name evidence="9" type="ORF">WMO45_13545</name>
</gene>
<comment type="caution">
    <text evidence="9">The sequence shown here is derived from an EMBL/GenBank/DDBJ whole genome shotgun (WGS) entry which is preliminary data.</text>
</comment>
<reference evidence="9 10" key="1">
    <citation type="submission" date="2024-03" db="EMBL/GenBank/DDBJ databases">
        <title>Human intestinal bacterial collection.</title>
        <authorList>
            <person name="Pauvert C."/>
            <person name="Hitch T.C.A."/>
            <person name="Clavel T."/>
        </authorList>
    </citation>
    <scope>NUCLEOTIDE SEQUENCE [LARGE SCALE GENOMIC DNA]</scope>
    <source>
        <strain evidence="9 10">CLA-AP-H34</strain>
    </source>
</reference>
<dbReference type="InterPro" id="IPR011081">
    <property type="entry name" value="Big_4"/>
</dbReference>
<feature type="domain" description="Polysaccharide lyase family 8 C-terminal" evidence="6">
    <location>
        <begin position="1316"/>
        <end position="1378"/>
    </location>
</feature>
<evidence type="ECO:0000259" key="5">
    <source>
        <dbReference type="Pfam" id="PF02278"/>
    </source>
</evidence>
<protein>
    <submittedName>
        <fullName evidence="9">Polysaccharide lyase family 8 super-sandwich domain-containing protein</fullName>
    </submittedName>
</protein>
<feature type="domain" description="Polysaccharide lyase 8 N-terminal alpha-helical" evidence="8">
    <location>
        <begin position="435"/>
        <end position="768"/>
    </location>
</feature>
<evidence type="ECO:0000259" key="8">
    <source>
        <dbReference type="Pfam" id="PF08124"/>
    </source>
</evidence>
<dbReference type="CDD" id="cd01083">
    <property type="entry name" value="GAG_Lyase"/>
    <property type="match status" value="1"/>
</dbReference>
<proteinExistence type="inferred from homology"/>
<dbReference type="RefSeq" id="WP_349141418.1">
    <property type="nucleotide sequence ID" value="NZ_JBBMFT010000024.1"/>
</dbReference>
<feature type="chain" id="PRO_5047261425" evidence="4">
    <location>
        <begin position="30"/>
        <end position="1397"/>
    </location>
</feature>
<keyword evidence="10" id="KW-1185">Reference proteome</keyword>
<evidence type="ECO:0000259" key="7">
    <source>
        <dbReference type="Pfam" id="PF07532"/>
    </source>
</evidence>
<name>A0ABV1ETZ6_9FIRM</name>
<evidence type="ECO:0000256" key="1">
    <source>
        <dbReference type="ARBA" id="ARBA00006699"/>
    </source>
</evidence>
<evidence type="ECO:0000256" key="3">
    <source>
        <dbReference type="ARBA" id="ARBA00023239"/>
    </source>
</evidence>
<evidence type="ECO:0000256" key="2">
    <source>
        <dbReference type="ARBA" id="ARBA00022729"/>
    </source>
</evidence>
<dbReference type="InterPro" id="IPR011013">
    <property type="entry name" value="Gal_mutarotase_sf_dom"/>
</dbReference>